<gene>
    <name evidence="1" type="ORF">DJ568_15385</name>
</gene>
<organism evidence="1 2">
    <name type="scientific">Mucilaginibacter hurinus</name>
    <dbReference type="NCBI Taxonomy" id="2201324"/>
    <lineage>
        <taxon>Bacteria</taxon>
        <taxon>Pseudomonadati</taxon>
        <taxon>Bacteroidota</taxon>
        <taxon>Sphingobacteriia</taxon>
        <taxon>Sphingobacteriales</taxon>
        <taxon>Sphingobacteriaceae</taxon>
        <taxon>Mucilaginibacter</taxon>
    </lineage>
</organism>
<keyword evidence="2" id="KW-1185">Reference proteome</keyword>
<evidence type="ECO:0000313" key="1">
    <source>
        <dbReference type="EMBL" id="RCH53920.1"/>
    </source>
</evidence>
<evidence type="ECO:0000313" key="2">
    <source>
        <dbReference type="Proteomes" id="UP000253209"/>
    </source>
</evidence>
<dbReference type="Proteomes" id="UP000253209">
    <property type="component" value="Unassembled WGS sequence"/>
</dbReference>
<dbReference type="EMBL" id="QGDC01000009">
    <property type="protein sequence ID" value="RCH53920.1"/>
    <property type="molecule type" value="Genomic_DNA"/>
</dbReference>
<dbReference type="AlphaFoldDB" id="A0A367GKS3"/>
<name>A0A367GKS3_9SPHI</name>
<reference evidence="1 2" key="1">
    <citation type="submission" date="2018-05" db="EMBL/GenBank/DDBJ databases">
        <title>Mucilaginibacter hurinus sp. nov., isolated from briquette warehouse soil.</title>
        <authorList>
            <person name="Choi L."/>
        </authorList>
    </citation>
    <scope>NUCLEOTIDE SEQUENCE [LARGE SCALE GENOMIC DNA]</scope>
    <source>
        <strain evidence="1 2">ZR32</strain>
    </source>
</reference>
<comment type="caution">
    <text evidence="1">The sequence shown here is derived from an EMBL/GenBank/DDBJ whole genome shotgun (WGS) entry which is preliminary data.</text>
</comment>
<protein>
    <submittedName>
        <fullName evidence="1">Uncharacterized protein</fullName>
    </submittedName>
</protein>
<proteinExistence type="predicted"/>
<dbReference type="RefSeq" id="WP_114006184.1">
    <property type="nucleotide sequence ID" value="NZ_QGDC01000009.1"/>
</dbReference>
<sequence length="82" mass="9467">MITTNAIHREYEVDDVIINFIIKNMPNNGYAIVGSKLGIPDRRTVRNEIVQRKKRYSRAIIEACLEIIEFVTGLRPYANEMA</sequence>
<accession>A0A367GKS3</accession>